<dbReference type="AlphaFoldDB" id="A0A5J4UCC1"/>
<accession>A0A5J4UCC1</accession>
<name>A0A5J4UCC1_9EUKA</name>
<evidence type="ECO:0000313" key="2">
    <source>
        <dbReference type="Proteomes" id="UP000324800"/>
    </source>
</evidence>
<comment type="caution">
    <text evidence="1">The sequence shown here is derived from an EMBL/GenBank/DDBJ whole genome shotgun (WGS) entry which is preliminary data.</text>
</comment>
<proteinExistence type="predicted"/>
<gene>
    <name evidence="1" type="ORF">EZS28_036912</name>
</gene>
<reference evidence="1 2" key="1">
    <citation type="submission" date="2019-03" db="EMBL/GenBank/DDBJ databases">
        <title>Single cell metagenomics reveals metabolic interactions within the superorganism composed of flagellate Streblomastix strix and complex community of Bacteroidetes bacteria on its surface.</title>
        <authorList>
            <person name="Treitli S.C."/>
            <person name="Kolisko M."/>
            <person name="Husnik F."/>
            <person name="Keeling P."/>
            <person name="Hampl V."/>
        </authorList>
    </citation>
    <scope>NUCLEOTIDE SEQUENCE [LARGE SCALE GENOMIC DNA]</scope>
    <source>
        <strain evidence="1">ST1C</strain>
    </source>
</reference>
<protein>
    <submittedName>
        <fullName evidence="1">Uncharacterized protein</fullName>
    </submittedName>
</protein>
<dbReference type="EMBL" id="SNRW01018208">
    <property type="protein sequence ID" value="KAA6367561.1"/>
    <property type="molecule type" value="Genomic_DNA"/>
</dbReference>
<sequence length="142" mass="16005">MNVIAEFGIAGACVITAVAREIMSVMINAMNVVIKILNKRILEITKIKMMEFVCIKVEILEYSPEQDSEQVKTKNIIIIQSVVIDWLNLLKYGGGDSIYEKGESEGVMDAIEAKNAFVDGILIDYDEECMDPIELDRFDYES</sequence>
<organism evidence="1 2">
    <name type="scientific">Streblomastix strix</name>
    <dbReference type="NCBI Taxonomy" id="222440"/>
    <lineage>
        <taxon>Eukaryota</taxon>
        <taxon>Metamonada</taxon>
        <taxon>Preaxostyla</taxon>
        <taxon>Oxymonadida</taxon>
        <taxon>Streblomastigidae</taxon>
        <taxon>Streblomastix</taxon>
    </lineage>
</organism>
<evidence type="ECO:0000313" key="1">
    <source>
        <dbReference type="EMBL" id="KAA6367561.1"/>
    </source>
</evidence>
<dbReference type="Proteomes" id="UP000324800">
    <property type="component" value="Unassembled WGS sequence"/>
</dbReference>